<feature type="compositionally biased region" description="Basic and acidic residues" evidence="1">
    <location>
        <begin position="47"/>
        <end position="56"/>
    </location>
</feature>
<evidence type="ECO:0000256" key="1">
    <source>
        <dbReference type="SAM" id="MobiDB-lite"/>
    </source>
</evidence>
<organism evidence="2 3">
    <name type="scientific">Pseudovirgaria hyperparasitica</name>
    <dbReference type="NCBI Taxonomy" id="470096"/>
    <lineage>
        <taxon>Eukaryota</taxon>
        <taxon>Fungi</taxon>
        <taxon>Dikarya</taxon>
        <taxon>Ascomycota</taxon>
        <taxon>Pezizomycotina</taxon>
        <taxon>Dothideomycetes</taxon>
        <taxon>Dothideomycetes incertae sedis</taxon>
        <taxon>Acrospermales</taxon>
        <taxon>Acrospermaceae</taxon>
        <taxon>Pseudovirgaria</taxon>
    </lineage>
</organism>
<keyword evidence="3" id="KW-1185">Reference proteome</keyword>
<reference evidence="2" key="1">
    <citation type="journal article" date="2020" name="Stud. Mycol.">
        <title>101 Dothideomycetes genomes: a test case for predicting lifestyles and emergence of pathogens.</title>
        <authorList>
            <person name="Haridas S."/>
            <person name="Albert R."/>
            <person name="Binder M."/>
            <person name="Bloem J."/>
            <person name="Labutti K."/>
            <person name="Salamov A."/>
            <person name="Andreopoulos B."/>
            <person name="Baker S."/>
            <person name="Barry K."/>
            <person name="Bills G."/>
            <person name="Bluhm B."/>
            <person name="Cannon C."/>
            <person name="Castanera R."/>
            <person name="Culley D."/>
            <person name="Daum C."/>
            <person name="Ezra D."/>
            <person name="Gonzalez J."/>
            <person name="Henrissat B."/>
            <person name="Kuo A."/>
            <person name="Liang C."/>
            <person name="Lipzen A."/>
            <person name="Lutzoni F."/>
            <person name="Magnuson J."/>
            <person name="Mondo S."/>
            <person name="Nolan M."/>
            <person name="Ohm R."/>
            <person name="Pangilinan J."/>
            <person name="Park H.-J."/>
            <person name="Ramirez L."/>
            <person name="Alfaro M."/>
            <person name="Sun H."/>
            <person name="Tritt A."/>
            <person name="Yoshinaga Y."/>
            <person name="Zwiers L.-H."/>
            <person name="Turgeon B."/>
            <person name="Goodwin S."/>
            <person name="Spatafora J."/>
            <person name="Crous P."/>
            <person name="Grigoriev I."/>
        </authorList>
    </citation>
    <scope>NUCLEOTIDE SEQUENCE</scope>
    <source>
        <strain evidence="2">CBS 121739</strain>
    </source>
</reference>
<evidence type="ECO:0000313" key="3">
    <source>
        <dbReference type="Proteomes" id="UP000799437"/>
    </source>
</evidence>
<evidence type="ECO:0000313" key="2">
    <source>
        <dbReference type="EMBL" id="KAF2760124.1"/>
    </source>
</evidence>
<dbReference type="GeneID" id="54481431"/>
<name>A0A6A6WDJ0_9PEZI</name>
<dbReference type="AlphaFoldDB" id="A0A6A6WDJ0"/>
<gene>
    <name evidence="2" type="ORF">EJ05DRAFT_273159</name>
</gene>
<accession>A0A6A6WDJ0</accession>
<feature type="region of interest" description="Disordered" evidence="1">
    <location>
        <begin position="36"/>
        <end position="56"/>
    </location>
</feature>
<protein>
    <submittedName>
        <fullName evidence="2">Uncharacterized protein</fullName>
    </submittedName>
</protein>
<proteinExistence type="predicted"/>
<dbReference type="RefSeq" id="XP_033602575.1">
    <property type="nucleotide sequence ID" value="XM_033740377.1"/>
</dbReference>
<sequence>MADSGGIYRSDAWESRASLRWPRNKVRYSPLTAVSQSSHQPAIPPDRLLRDVHPRPDKPRSIQRFSIVWIMLCPCTLYPPNPHPSSTRFFLLSSRYCKGSDTFAWLPVMLAIGNGSLEAIVPSPPLPTFPLNQFTADFPWLAHMVRTTTHESFDARTGKSAMVDDS</sequence>
<dbReference type="EMBL" id="ML996568">
    <property type="protein sequence ID" value="KAF2760124.1"/>
    <property type="molecule type" value="Genomic_DNA"/>
</dbReference>
<dbReference type="Proteomes" id="UP000799437">
    <property type="component" value="Unassembled WGS sequence"/>
</dbReference>